<dbReference type="Proteomes" id="UP000187013">
    <property type="component" value="Unassembled WGS sequence"/>
</dbReference>
<dbReference type="OrthoDB" id="276422at2759"/>
<evidence type="ECO:0000313" key="4">
    <source>
        <dbReference type="Proteomes" id="UP000187013"/>
    </source>
</evidence>
<reference evidence="3 4" key="1">
    <citation type="submission" date="2016-08" db="EMBL/GenBank/DDBJ databases">
        <title>Draft genome sequence of allopolyploid Zygosaccharomyces rouxii.</title>
        <authorList>
            <person name="Watanabe J."/>
            <person name="Uehara K."/>
            <person name="Mogi Y."/>
            <person name="Tsukioka Y."/>
        </authorList>
    </citation>
    <scope>NUCLEOTIDE SEQUENCE [LARGE SCALE GENOMIC DNA]</scope>
    <source>
        <strain evidence="3 4">NBRC 110957</strain>
    </source>
</reference>
<sequence>MLRLPTRTIRKSSLIPKRLISLKGSHLHKPASELVSNASSSNSGVGQGLGFMKSSQISMSPGFDPFDRSHAAALNQTTQSRDVMQLWSLLEACLCSKYYNRAFSILQSLYMVGPHRPYFIDDYNMYLESLVENGIMTSISQLDKKLSDDLQNTFRDVDYNDRTLAIMVHHAIKYDHLQSETQNHLKIYFRMSVGGIKSILSHVNVLTVSDYAALHADLKMINLNDVPEAVRPLLENRAQERKKLAQEELATLEENKGSVDGNPLAANDHKVEDDQNKSIFSLDQEVKPLEKDATTLKAVDTLNMRVVRHALLGLSLNETQREQILKFNFDASSNLLNMDDNRSLDFFEIYRSLSNEEDRSKFEKALDDFNQERQRALENRATDAAKERWKHDFEEAKARGDISIEKRLNVKLWQWYSAMLPLVKEEVKLCSQVFDGYANEKKNASKEDAKQERARLDYGPYLSLVDPEKMCVITILELLKLNSTGGIIEGMRTARAVISVGKAIEMEFRSEQLLKSESQAFRDLGKNSHELKK</sequence>
<dbReference type="InterPro" id="IPR043502">
    <property type="entry name" value="DNA/RNA_pol_sf"/>
</dbReference>
<dbReference type="PANTHER" id="PTHR10102">
    <property type="entry name" value="DNA-DIRECTED RNA POLYMERASE, MITOCHONDRIAL"/>
    <property type="match status" value="1"/>
</dbReference>
<dbReference type="GO" id="GO:0006390">
    <property type="term" value="P:mitochondrial transcription"/>
    <property type="evidence" value="ECO:0007669"/>
    <property type="project" value="TreeGrafter"/>
</dbReference>
<dbReference type="AlphaFoldDB" id="A0A1Q3A2D1"/>
<protein>
    <recommendedName>
        <fullName evidence="2">DNA-directed RNA polymerase N-terminal domain-containing protein</fullName>
    </recommendedName>
</protein>
<dbReference type="GO" id="GO:0001018">
    <property type="term" value="F:mitochondrial promoter sequence-specific DNA binding"/>
    <property type="evidence" value="ECO:0007669"/>
    <property type="project" value="TreeGrafter"/>
</dbReference>
<feature type="domain" description="DNA-directed RNA polymerase N-terminal" evidence="2">
    <location>
        <begin position="372"/>
        <end position="533"/>
    </location>
</feature>
<dbReference type="InterPro" id="IPR002092">
    <property type="entry name" value="DNA-dir_Rpol_phage-type"/>
</dbReference>
<evidence type="ECO:0000313" key="3">
    <source>
        <dbReference type="EMBL" id="GAV49885.1"/>
    </source>
</evidence>
<dbReference type="GO" id="GO:0034245">
    <property type="term" value="C:mitochondrial DNA-directed RNA polymerase complex"/>
    <property type="evidence" value="ECO:0007669"/>
    <property type="project" value="TreeGrafter"/>
</dbReference>
<name>A0A1Q3A2D1_ZYGRO</name>
<gene>
    <name evidence="3" type="ORF">ZYGR_0S00170</name>
</gene>
<dbReference type="SUPFAM" id="SSF56672">
    <property type="entry name" value="DNA/RNA polymerases"/>
    <property type="match status" value="1"/>
</dbReference>
<dbReference type="InterPro" id="IPR029262">
    <property type="entry name" value="RPOL_N"/>
</dbReference>
<dbReference type="PANTHER" id="PTHR10102:SF0">
    <property type="entry name" value="DNA-DIRECTED RNA POLYMERASE, MITOCHONDRIAL"/>
    <property type="match status" value="1"/>
</dbReference>
<accession>A0A1Q3A2D1</accession>
<organism evidence="3 4">
    <name type="scientific">Zygosaccharomyces rouxii</name>
    <dbReference type="NCBI Taxonomy" id="4956"/>
    <lineage>
        <taxon>Eukaryota</taxon>
        <taxon>Fungi</taxon>
        <taxon>Dikarya</taxon>
        <taxon>Ascomycota</taxon>
        <taxon>Saccharomycotina</taxon>
        <taxon>Saccharomycetes</taxon>
        <taxon>Saccharomycetales</taxon>
        <taxon>Saccharomycetaceae</taxon>
        <taxon>Zygosaccharomyces</taxon>
    </lineage>
</organism>
<feature type="region of interest" description="Disordered" evidence="1">
    <location>
        <begin position="251"/>
        <end position="270"/>
    </location>
</feature>
<comment type="caution">
    <text evidence="3">The sequence shown here is derived from an EMBL/GenBank/DDBJ whole genome shotgun (WGS) entry which is preliminary data.</text>
</comment>
<dbReference type="SMART" id="SM01311">
    <property type="entry name" value="RPOL_N"/>
    <property type="match status" value="1"/>
</dbReference>
<proteinExistence type="predicted"/>
<dbReference type="InterPro" id="IPR037159">
    <property type="entry name" value="RNA_POL_N_sf"/>
</dbReference>
<evidence type="ECO:0000256" key="1">
    <source>
        <dbReference type="SAM" id="MobiDB-lite"/>
    </source>
</evidence>
<dbReference type="Gene3D" id="1.10.1320.10">
    <property type="entry name" value="DNA-directed RNA polymerase, N-terminal domain"/>
    <property type="match status" value="1"/>
</dbReference>
<dbReference type="Pfam" id="PF14700">
    <property type="entry name" value="RPOL_N"/>
    <property type="match status" value="1"/>
</dbReference>
<evidence type="ECO:0000259" key="2">
    <source>
        <dbReference type="SMART" id="SM01311"/>
    </source>
</evidence>
<dbReference type="GO" id="GO:0003899">
    <property type="term" value="F:DNA-directed RNA polymerase activity"/>
    <property type="evidence" value="ECO:0007669"/>
    <property type="project" value="InterPro"/>
</dbReference>
<dbReference type="EMBL" id="BDGX01000019">
    <property type="protein sequence ID" value="GAV49885.1"/>
    <property type="molecule type" value="Genomic_DNA"/>
</dbReference>